<reference evidence="3" key="2">
    <citation type="submission" date="2012-02" db="EMBL/GenBank/DDBJ databases">
        <title>Complete genome sequence of Blastococcus saxobsidens strain DD2.</title>
        <authorList>
            <person name="Genoscope."/>
        </authorList>
    </citation>
    <scope>NUCLEOTIDE SEQUENCE [LARGE SCALE GENOMIC DNA]</scope>
    <source>
        <strain evidence="3">DD2</strain>
    </source>
</reference>
<dbReference type="InterPro" id="IPR000182">
    <property type="entry name" value="GNAT_dom"/>
</dbReference>
<organism evidence="2 3">
    <name type="scientific">Blastococcus saxobsidens (strain DD2)</name>
    <dbReference type="NCBI Taxonomy" id="1146883"/>
    <lineage>
        <taxon>Bacteria</taxon>
        <taxon>Bacillati</taxon>
        <taxon>Actinomycetota</taxon>
        <taxon>Actinomycetes</taxon>
        <taxon>Geodermatophilales</taxon>
        <taxon>Geodermatophilaceae</taxon>
        <taxon>Blastococcus</taxon>
    </lineage>
</organism>
<reference evidence="2 3" key="1">
    <citation type="journal article" date="2012" name="J. Bacteriol.">
        <title>Genome Sequence of Blastococcus saxobsidens DD2, a Stone-Inhabiting Bacterium.</title>
        <authorList>
            <person name="Chouaia B."/>
            <person name="Crotti E."/>
            <person name="Brusetti L."/>
            <person name="Daffonchio D."/>
            <person name="Essoussi I."/>
            <person name="Nouioui I."/>
            <person name="Sbissi I."/>
            <person name="Ghodhbane-Gtari F."/>
            <person name="Gtari M."/>
            <person name="Vacherie B."/>
            <person name="Barbe V."/>
            <person name="Medigue C."/>
            <person name="Gury J."/>
            <person name="Pujic P."/>
            <person name="Normand P."/>
        </authorList>
    </citation>
    <scope>NUCLEOTIDE SEQUENCE [LARGE SCALE GENOMIC DNA]</scope>
    <source>
        <strain evidence="2 3">DD2</strain>
    </source>
</reference>
<dbReference type="AlphaFoldDB" id="H6RLS3"/>
<keyword evidence="3" id="KW-1185">Reference proteome</keyword>
<gene>
    <name evidence="2" type="ordered locus">BLASA_4176</name>
</gene>
<dbReference type="GO" id="GO:0008999">
    <property type="term" value="F:protein-N-terminal-alanine acetyltransferase activity"/>
    <property type="evidence" value="ECO:0007669"/>
    <property type="project" value="TreeGrafter"/>
</dbReference>
<dbReference type="InterPro" id="IPR051908">
    <property type="entry name" value="Ribosomal_N-acetyltransferase"/>
</dbReference>
<protein>
    <submittedName>
        <fullName evidence="2">Acetyltransferase</fullName>
    </submittedName>
</protein>
<dbReference type="GO" id="GO:0005737">
    <property type="term" value="C:cytoplasm"/>
    <property type="evidence" value="ECO:0007669"/>
    <property type="project" value="TreeGrafter"/>
</dbReference>
<dbReference type="KEGG" id="bsd:BLASA_4176"/>
<dbReference type="STRING" id="1146883.BLASA_4176"/>
<dbReference type="GO" id="GO:1990189">
    <property type="term" value="F:protein N-terminal-serine acetyltransferase activity"/>
    <property type="evidence" value="ECO:0007669"/>
    <property type="project" value="TreeGrafter"/>
</dbReference>
<evidence type="ECO:0000259" key="1">
    <source>
        <dbReference type="PROSITE" id="PS51186"/>
    </source>
</evidence>
<dbReference type="SUPFAM" id="SSF55729">
    <property type="entry name" value="Acyl-CoA N-acyltransferases (Nat)"/>
    <property type="match status" value="1"/>
</dbReference>
<evidence type="ECO:0000313" key="2">
    <source>
        <dbReference type="EMBL" id="CCG05002.1"/>
    </source>
</evidence>
<dbReference type="Gene3D" id="3.40.630.30">
    <property type="match status" value="1"/>
</dbReference>
<dbReference type="Pfam" id="PF13302">
    <property type="entry name" value="Acetyltransf_3"/>
    <property type="match status" value="1"/>
</dbReference>
<proteinExistence type="predicted"/>
<dbReference type="HOGENOM" id="CLU_013985_3_4_11"/>
<feature type="domain" description="N-acetyltransferase" evidence="1">
    <location>
        <begin position="17"/>
        <end position="179"/>
    </location>
</feature>
<accession>H6RLS3</accession>
<sequence length="184" mass="19470">MTGTRRGAQPTLTGRRVRLRPWRPGDATEVLAACQDPEIQRWTQVPVPYTAEHAQDFVAGIAPRTWDDGGALFAVEPLGGGGLVGSMGLFPPADGFGEVGYWTAPAHRGQGLTAEALGVLAGWASDAAGLHRVELHIDPANSGSRRVAEAAGFTAEGTIRQRFLHRGRPGDVVLYARLAGDPGR</sequence>
<dbReference type="PANTHER" id="PTHR43441">
    <property type="entry name" value="RIBOSOMAL-PROTEIN-SERINE ACETYLTRANSFERASE"/>
    <property type="match status" value="1"/>
</dbReference>
<dbReference type="PROSITE" id="PS51186">
    <property type="entry name" value="GNAT"/>
    <property type="match status" value="1"/>
</dbReference>
<dbReference type="eggNOG" id="COG1670">
    <property type="taxonomic scope" value="Bacteria"/>
</dbReference>
<dbReference type="EMBL" id="FO117623">
    <property type="protein sequence ID" value="CCG05002.1"/>
    <property type="molecule type" value="Genomic_DNA"/>
</dbReference>
<dbReference type="PANTHER" id="PTHR43441:SF10">
    <property type="entry name" value="ACETYLTRANSFERASE"/>
    <property type="match status" value="1"/>
</dbReference>
<dbReference type="InterPro" id="IPR016181">
    <property type="entry name" value="Acyl_CoA_acyltransferase"/>
</dbReference>
<dbReference type="RefSeq" id="WP_014377874.1">
    <property type="nucleotide sequence ID" value="NC_016943.1"/>
</dbReference>
<keyword evidence="2" id="KW-0808">Transferase</keyword>
<dbReference type="Proteomes" id="UP000007517">
    <property type="component" value="Chromosome"/>
</dbReference>
<name>H6RLS3_BLASD</name>
<evidence type="ECO:0000313" key="3">
    <source>
        <dbReference type="Proteomes" id="UP000007517"/>
    </source>
</evidence>